<dbReference type="AlphaFoldDB" id="A0A3B0T7J3"/>
<dbReference type="InterPro" id="IPR033709">
    <property type="entry name" value="Anticodon_Ile_ABEc"/>
</dbReference>
<dbReference type="GO" id="GO:0005737">
    <property type="term" value="C:cytoplasm"/>
    <property type="evidence" value="ECO:0007669"/>
    <property type="project" value="UniProtKB-SubCell"/>
</dbReference>
<dbReference type="GO" id="GO:0000049">
    <property type="term" value="F:tRNA binding"/>
    <property type="evidence" value="ECO:0007669"/>
    <property type="project" value="InterPro"/>
</dbReference>
<keyword evidence="8" id="KW-0547">Nucleotide-binding</keyword>
<dbReference type="PROSITE" id="PS00178">
    <property type="entry name" value="AA_TRNA_LIGASE_I"/>
    <property type="match status" value="1"/>
</dbReference>
<dbReference type="Gene3D" id="1.10.730.10">
    <property type="entry name" value="Isoleucyl-tRNA Synthetase, Domain 1"/>
    <property type="match status" value="1"/>
</dbReference>
<dbReference type="HAMAP" id="MF_02003">
    <property type="entry name" value="Ile_tRNA_synth_type2"/>
    <property type="match status" value="1"/>
</dbReference>
<evidence type="ECO:0000256" key="4">
    <source>
        <dbReference type="ARBA" id="ARBA00013165"/>
    </source>
</evidence>
<dbReference type="Pfam" id="PF00133">
    <property type="entry name" value="tRNA-synt_1"/>
    <property type="match status" value="1"/>
</dbReference>
<proteinExistence type="inferred from homology"/>
<evidence type="ECO:0000256" key="5">
    <source>
        <dbReference type="ARBA" id="ARBA00022490"/>
    </source>
</evidence>
<evidence type="ECO:0000256" key="12">
    <source>
        <dbReference type="ARBA" id="ARBA00023146"/>
    </source>
</evidence>
<evidence type="ECO:0000256" key="10">
    <source>
        <dbReference type="ARBA" id="ARBA00022840"/>
    </source>
</evidence>
<organism evidence="17">
    <name type="scientific">hydrothermal vent metagenome</name>
    <dbReference type="NCBI Taxonomy" id="652676"/>
    <lineage>
        <taxon>unclassified sequences</taxon>
        <taxon>metagenomes</taxon>
        <taxon>ecological metagenomes</taxon>
    </lineage>
</organism>
<dbReference type="InterPro" id="IPR014729">
    <property type="entry name" value="Rossmann-like_a/b/a_fold"/>
</dbReference>
<dbReference type="InterPro" id="IPR009080">
    <property type="entry name" value="tRNAsynth_Ia_anticodon-bd"/>
</dbReference>
<evidence type="ECO:0000256" key="13">
    <source>
        <dbReference type="ARBA" id="ARBA00025217"/>
    </source>
</evidence>
<comment type="subunit">
    <text evidence="3">Monomer.</text>
</comment>
<evidence type="ECO:0000256" key="1">
    <source>
        <dbReference type="ARBA" id="ARBA00001947"/>
    </source>
</evidence>
<evidence type="ECO:0000259" key="15">
    <source>
        <dbReference type="Pfam" id="PF00133"/>
    </source>
</evidence>
<evidence type="ECO:0000256" key="2">
    <source>
        <dbReference type="ARBA" id="ARBA00004496"/>
    </source>
</evidence>
<evidence type="ECO:0000313" key="17">
    <source>
        <dbReference type="EMBL" id="VAW08229.1"/>
    </source>
</evidence>
<gene>
    <name evidence="17" type="ORF">MNBD_ACTINO02-998</name>
</gene>
<feature type="domain" description="Aminoacyl-tRNA synthetase class Ia" evidence="15">
    <location>
        <begin position="30"/>
        <end position="647"/>
    </location>
</feature>
<sequence>MTSRSSGQSAQPFKKVNPRLDLQRVDADTLALWKDIGAFQASIDNRADAPEYTFYDGPPFATGSPHYGHLLQAVIKDVVPRYWTMRGYRVERRFGWDTHGLPVEMEVEKQLGVSGPQEIQAIGVDTFNEACRAMVNTTTQEWEDIMDRVGRWVDFEDDYKTMDVDFMETVWWVFKELWDRDLIYQAYKVLPYSFGATTPLSNFEANLDYRDVDDPSITVRLRVTEDHGPLKEGDFLLVWTTTPWTLPSNLAAAVGEDVTYVAVDGLPGGFKGRHWLAPERVEYYAPDAEPVATAVGRDMVGAPYEPIFDYFADKADAGAFRVIINPEVTTDEGTGLVHMAPAYGETDFNAFQAAGIDALVEPLDARARFTDEVGPELVGVPVKEADAIIIDLLKTAGKLVRREQINHSYPFCWRTGTPLIYRAIPTWFVKVESFRDRMVERNRDIRWVPEAVGAKRFGNWLENARDWAISRNRYWGSCIPVWECESCGESVCIGSRQDLFERSGVMVDDLHKHIVDPVTFPCECGAGTMQRVPEVLDCWFESGSMPYAQMHYPFENQEQFATRYPADFIAEGLDQTRGWFYTLLVLGTAIFDKAPFQNCIVTGLILAEDGRKMSKSLKNYPDPTGVIDEFGGDALRAYLINSPVVRGEPLRFQEQGVRDVVRTVLLPYWNAFSFFSLYADADGLTGEDLLAAPPLADRPEIDRWIVSVLQSLLRDVNQEMEQYRLFAVIPPILDFIDDLTNWYIRRSRRRFWRQRTDNDADKLAAFATLHEVLTIFGRVAAPILPFITEDIYQVLERDQDPVAAPSIHLTDYPEADETAIDESLERSMTAVRTVVNLGRRLRRQHDLRVRQPLATLTVVSRDPAERAAIKNHAALVKDELNVHNVVVEADETDLVTLSAKANFKKLGPRFGKDMRSIATAIADLDHDSLCMLLGGERVEVAGHGISLEDIAVQREPRVNLVVTTAFDITVALDTTVTDDLRSEGIAREFINRIQGLRRAADLDVSDRVAIDWATDDPIVAAAIKSHDALIRGECLAAVIRQTDGPLEHRLELDGRTIAVSVSVHES</sequence>
<dbReference type="NCBIfam" id="TIGR00392">
    <property type="entry name" value="ileS"/>
    <property type="match status" value="1"/>
</dbReference>
<dbReference type="PANTHER" id="PTHR42780:SF1">
    <property type="entry name" value="ISOLEUCINE--TRNA LIGASE, CYTOPLASMIC"/>
    <property type="match status" value="1"/>
</dbReference>
<keyword evidence="5" id="KW-0963">Cytoplasm</keyword>
<dbReference type="GO" id="GO:0046872">
    <property type="term" value="F:metal ion binding"/>
    <property type="evidence" value="ECO:0007669"/>
    <property type="project" value="UniProtKB-KW"/>
</dbReference>
<dbReference type="Gene3D" id="3.40.50.620">
    <property type="entry name" value="HUPs"/>
    <property type="match status" value="2"/>
</dbReference>
<dbReference type="InterPro" id="IPR002300">
    <property type="entry name" value="aa-tRNA-synth_Ia"/>
</dbReference>
<dbReference type="InterPro" id="IPR001412">
    <property type="entry name" value="aa-tRNA-synth_I_CS"/>
</dbReference>
<keyword evidence="7" id="KW-0479">Metal-binding</keyword>
<dbReference type="CDD" id="cd00818">
    <property type="entry name" value="IleRS_core"/>
    <property type="match status" value="1"/>
</dbReference>
<keyword evidence="6 17" id="KW-0436">Ligase</keyword>
<comment type="cofactor">
    <cofactor evidence="1">
        <name>Zn(2+)</name>
        <dbReference type="ChEBI" id="CHEBI:29105"/>
    </cofactor>
</comment>
<comment type="function">
    <text evidence="13">Catalyzes the attachment of isoleucine to tRNA(Ile). As IleRS can inadvertently accommodate and process structurally similar amino acids such as valine, to avoid such errors it has two additional distinct tRNA(Ile)-dependent editing activities. One activity is designated as 'pretransfer' editing and involves the hydrolysis of activated Val-AMP. The other activity is designated 'posttransfer' editing and involves deacylation of mischarged Val-tRNA(Ile).</text>
</comment>
<evidence type="ECO:0000256" key="11">
    <source>
        <dbReference type="ARBA" id="ARBA00022917"/>
    </source>
</evidence>
<dbReference type="PANTHER" id="PTHR42780">
    <property type="entry name" value="SOLEUCYL-TRNA SYNTHETASE"/>
    <property type="match status" value="1"/>
</dbReference>
<dbReference type="GO" id="GO:0006428">
    <property type="term" value="P:isoleucyl-tRNA aminoacylation"/>
    <property type="evidence" value="ECO:0007669"/>
    <property type="project" value="InterPro"/>
</dbReference>
<dbReference type="PRINTS" id="PR00984">
    <property type="entry name" value="TRNASYNTHILE"/>
</dbReference>
<evidence type="ECO:0000256" key="14">
    <source>
        <dbReference type="ARBA" id="ARBA00048359"/>
    </source>
</evidence>
<dbReference type="CDD" id="cd07961">
    <property type="entry name" value="Anticodon_Ia_Ile_ABEc"/>
    <property type="match status" value="1"/>
</dbReference>
<dbReference type="GO" id="GO:0004822">
    <property type="term" value="F:isoleucine-tRNA ligase activity"/>
    <property type="evidence" value="ECO:0007669"/>
    <property type="project" value="UniProtKB-EC"/>
</dbReference>
<name>A0A3B0T7J3_9ZZZZ</name>
<evidence type="ECO:0000256" key="8">
    <source>
        <dbReference type="ARBA" id="ARBA00022741"/>
    </source>
</evidence>
<dbReference type="InterPro" id="IPR023586">
    <property type="entry name" value="Ile-tRNA-ligase_type2"/>
</dbReference>
<dbReference type="SUPFAM" id="SSF52374">
    <property type="entry name" value="Nucleotidylyl transferase"/>
    <property type="match status" value="1"/>
</dbReference>
<dbReference type="GO" id="GO:0005524">
    <property type="term" value="F:ATP binding"/>
    <property type="evidence" value="ECO:0007669"/>
    <property type="project" value="UniProtKB-KW"/>
</dbReference>
<evidence type="ECO:0000256" key="3">
    <source>
        <dbReference type="ARBA" id="ARBA00011245"/>
    </source>
</evidence>
<dbReference type="Pfam" id="PF08264">
    <property type="entry name" value="Anticodon_1"/>
    <property type="match status" value="1"/>
</dbReference>
<protein>
    <recommendedName>
        <fullName evidence="4">isoleucine--tRNA ligase</fullName>
        <ecNumber evidence="4">6.1.1.5</ecNumber>
    </recommendedName>
</protein>
<keyword evidence="12 17" id="KW-0030">Aminoacyl-tRNA synthetase</keyword>
<accession>A0A3B0T7J3</accession>
<evidence type="ECO:0000256" key="6">
    <source>
        <dbReference type="ARBA" id="ARBA00022598"/>
    </source>
</evidence>
<dbReference type="EMBL" id="UOEK01000449">
    <property type="protein sequence ID" value="VAW08229.1"/>
    <property type="molecule type" value="Genomic_DNA"/>
</dbReference>
<keyword evidence="9" id="KW-0862">Zinc</keyword>
<dbReference type="EC" id="6.1.1.5" evidence="4"/>
<dbReference type="SUPFAM" id="SSF50677">
    <property type="entry name" value="ValRS/IleRS/LeuRS editing domain"/>
    <property type="match status" value="1"/>
</dbReference>
<evidence type="ECO:0000256" key="7">
    <source>
        <dbReference type="ARBA" id="ARBA00022723"/>
    </source>
</evidence>
<keyword evidence="11" id="KW-0648">Protein biosynthesis</keyword>
<evidence type="ECO:0000259" key="16">
    <source>
        <dbReference type="Pfam" id="PF08264"/>
    </source>
</evidence>
<feature type="domain" description="Methionyl/Valyl/Leucyl/Isoleucyl-tRNA synthetase anticodon-binding" evidence="16">
    <location>
        <begin position="702"/>
        <end position="853"/>
    </location>
</feature>
<dbReference type="Pfam" id="PF19302">
    <property type="entry name" value="DUF5915"/>
    <property type="match status" value="1"/>
</dbReference>
<keyword evidence="10" id="KW-0067">ATP-binding</keyword>
<dbReference type="GO" id="GO:0002161">
    <property type="term" value="F:aminoacyl-tRNA deacylase activity"/>
    <property type="evidence" value="ECO:0007669"/>
    <property type="project" value="InterPro"/>
</dbReference>
<reference evidence="17" key="1">
    <citation type="submission" date="2018-06" db="EMBL/GenBank/DDBJ databases">
        <authorList>
            <person name="Zhirakovskaya E."/>
        </authorList>
    </citation>
    <scope>NUCLEOTIDE SEQUENCE</scope>
</reference>
<dbReference type="InterPro" id="IPR013155">
    <property type="entry name" value="M/V/L/I-tRNA-synth_anticd-bd"/>
</dbReference>
<comment type="subcellular location">
    <subcellularLocation>
        <location evidence="2">Cytoplasm</location>
    </subcellularLocation>
</comment>
<evidence type="ECO:0000256" key="9">
    <source>
        <dbReference type="ARBA" id="ARBA00022833"/>
    </source>
</evidence>
<dbReference type="SUPFAM" id="SSF47323">
    <property type="entry name" value="Anticodon-binding domain of a subclass of class I aminoacyl-tRNA synthetases"/>
    <property type="match status" value="1"/>
</dbReference>
<dbReference type="InterPro" id="IPR002301">
    <property type="entry name" value="Ile-tRNA-ligase"/>
</dbReference>
<dbReference type="FunFam" id="3.40.50.620:FF:000063">
    <property type="entry name" value="Isoleucine--tRNA ligase"/>
    <property type="match status" value="1"/>
</dbReference>
<comment type="catalytic activity">
    <reaction evidence="14">
        <text>tRNA(Ile) + L-isoleucine + ATP = L-isoleucyl-tRNA(Ile) + AMP + diphosphate</text>
        <dbReference type="Rhea" id="RHEA:11060"/>
        <dbReference type="Rhea" id="RHEA-COMP:9666"/>
        <dbReference type="Rhea" id="RHEA-COMP:9695"/>
        <dbReference type="ChEBI" id="CHEBI:30616"/>
        <dbReference type="ChEBI" id="CHEBI:33019"/>
        <dbReference type="ChEBI" id="CHEBI:58045"/>
        <dbReference type="ChEBI" id="CHEBI:78442"/>
        <dbReference type="ChEBI" id="CHEBI:78528"/>
        <dbReference type="ChEBI" id="CHEBI:456215"/>
        <dbReference type="EC" id="6.1.1.5"/>
    </reaction>
</comment>
<dbReference type="FunFam" id="3.40.50.620:FF:000133">
    <property type="entry name" value="Isoleucyl-tRNA synthetase, cytoplasmic"/>
    <property type="match status" value="1"/>
</dbReference>
<dbReference type="InterPro" id="IPR009008">
    <property type="entry name" value="Val/Leu/Ile-tRNA-synth_edit"/>
</dbReference>
<dbReference type="Gene3D" id="3.90.740.10">
    <property type="entry name" value="Valyl/Leucyl/Isoleucyl-tRNA synthetase, editing domain"/>
    <property type="match status" value="1"/>
</dbReference>